<evidence type="ECO:0000313" key="1">
    <source>
        <dbReference type="EMBL" id="ASV31809.1"/>
    </source>
</evidence>
<dbReference type="AlphaFoldDB" id="A0A223VAD0"/>
<dbReference type="InterPro" id="IPR021860">
    <property type="entry name" value="Peptidase_S12_Pab87-rel_C"/>
</dbReference>
<keyword evidence="2" id="KW-1185">Reference proteome</keyword>
<protein>
    <submittedName>
        <fullName evidence="1">Uncharacterized protein</fullName>
    </submittedName>
</protein>
<reference evidence="1 2" key="1">
    <citation type="submission" date="2017-08" db="EMBL/GenBank/DDBJ databases">
        <title>The complete genome sequence of Maribacter sp. B1, isolated from deep-sea sediment.</title>
        <authorList>
            <person name="Wu Y.-H."/>
            <person name="Cheng H."/>
            <person name="Xu X.-W."/>
        </authorList>
    </citation>
    <scope>NUCLEOTIDE SEQUENCE [LARGE SCALE GENOMIC DNA]</scope>
    <source>
        <strain evidence="1 2">B1</strain>
    </source>
</reference>
<dbReference type="SUPFAM" id="SSF56601">
    <property type="entry name" value="beta-lactamase/transpeptidase-like"/>
    <property type="match status" value="1"/>
</dbReference>
<gene>
    <name evidence="1" type="ORF">CJ263_17180</name>
</gene>
<dbReference type="Pfam" id="PF11954">
    <property type="entry name" value="DUF3471"/>
    <property type="match status" value="1"/>
</dbReference>
<evidence type="ECO:0000313" key="2">
    <source>
        <dbReference type="Proteomes" id="UP000215244"/>
    </source>
</evidence>
<dbReference type="Gene3D" id="2.40.128.600">
    <property type="match status" value="1"/>
</dbReference>
<dbReference type="InterPro" id="IPR012338">
    <property type="entry name" value="Beta-lactam/transpept-like"/>
</dbReference>
<dbReference type="KEGG" id="marb:CJ263_17180"/>
<dbReference type="InterPro" id="IPR050491">
    <property type="entry name" value="AmpC-like"/>
</dbReference>
<proteinExistence type="predicted"/>
<dbReference type="EMBL" id="CP022957">
    <property type="protein sequence ID" value="ASV31809.1"/>
    <property type="molecule type" value="Genomic_DNA"/>
</dbReference>
<dbReference type="PANTHER" id="PTHR46825:SF15">
    <property type="entry name" value="BETA-LACTAMASE-RELATED DOMAIN-CONTAINING PROTEIN"/>
    <property type="match status" value="1"/>
</dbReference>
<dbReference type="Proteomes" id="UP000215244">
    <property type="component" value="Chromosome"/>
</dbReference>
<dbReference type="InterPro" id="IPR001466">
    <property type="entry name" value="Beta-lactam-related"/>
</dbReference>
<accession>A0A223VAD0</accession>
<dbReference type="PANTHER" id="PTHR46825">
    <property type="entry name" value="D-ALANYL-D-ALANINE-CARBOXYPEPTIDASE/ENDOPEPTIDASE AMPH"/>
    <property type="match status" value="1"/>
</dbReference>
<sequence length="511" mass="58047">MEGPQLNSKTNQMKKLVLFFLIGSFSQIAFSQQKGNDKKLDAMIVEGMKDWKVPGLAAIVVKDGEVVFQKTYGVKNLETKEPVDENTLFNMASTTKAIVAIAMGMLVDDGKLDWDDKVTDYVPYFKLSDSYTTADARVKDLLTHNLGIGNADALWTLDSVSTKETIQHFRFAEKTYPLRGGFTYQNIMYAVAGEVIAAASGKPWYKFVQERIFNPLEMTRTQAVAADIFKAGNYVTPYLNDDEDGMVEVDYGFSDQIGPAGMICSTAHDISNYLTFLVNDGVYKQDTLVQPKTFKKLFEPHSFLGTTGIYPTNALTKPNWNTYGLGWFQQDYKGHKLDFHTGSLFGLVAIAGIMHDKDVAVYVFANLDHAELRHAILYKAMDLYAFEDNSRDWHKEVFNLYEGFKKEGIEKAKQEDSERVKNTNPSLPLSNYEGTYTNQMLGTAKITLEDGSLQINFNDFITYTTEHWHYNTFITNKDPRFYERIKVNFDLNEAGKISQFHIMGRKFTKEK</sequence>
<organism evidence="1 2">
    <name type="scientific">Maribacter cobaltidurans</name>
    <dbReference type="NCBI Taxonomy" id="1178778"/>
    <lineage>
        <taxon>Bacteria</taxon>
        <taxon>Pseudomonadati</taxon>
        <taxon>Bacteroidota</taxon>
        <taxon>Flavobacteriia</taxon>
        <taxon>Flavobacteriales</taxon>
        <taxon>Flavobacteriaceae</taxon>
        <taxon>Maribacter</taxon>
    </lineage>
</organism>
<dbReference type="Pfam" id="PF00144">
    <property type="entry name" value="Beta-lactamase"/>
    <property type="match status" value="1"/>
</dbReference>
<name>A0A223VAD0_9FLAO</name>
<dbReference type="Gene3D" id="3.40.710.10">
    <property type="entry name" value="DD-peptidase/beta-lactamase superfamily"/>
    <property type="match status" value="1"/>
</dbReference>